<proteinExistence type="predicted"/>
<dbReference type="EMBL" id="JBHUMF010000001">
    <property type="protein sequence ID" value="MFD2679199.1"/>
    <property type="molecule type" value="Genomic_DNA"/>
</dbReference>
<accession>A0ABW5RL19</accession>
<keyword evidence="2" id="KW-0167">Capsid protein</keyword>
<dbReference type="Pfam" id="PF12652">
    <property type="entry name" value="CotJB"/>
    <property type="match status" value="1"/>
</dbReference>
<dbReference type="InterPro" id="IPR024207">
    <property type="entry name" value="CotJB_dom"/>
</dbReference>
<comment type="caution">
    <text evidence="2">The sequence shown here is derived from an EMBL/GenBank/DDBJ whole genome shotgun (WGS) entry which is preliminary data.</text>
</comment>
<protein>
    <submittedName>
        <fullName evidence="2">Spore coat protein CotJB</fullName>
    </submittedName>
</protein>
<feature type="domain" description="Protein CotJB" evidence="1">
    <location>
        <begin position="11"/>
        <end position="86"/>
    </location>
</feature>
<sequence length="87" mass="10217">MAKTLPKEYYQLLEEIQAVDFVLVELNLYLDTHPTDAGAIQQYNQYAQFSKQLKQKFEMSFGPISFGGINPSHEYWTWKSGPWPWQV</sequence>
<dbReference type="InterPro" id="IPR016571">
    <property type="entry name" value="Spore_coat_assembly_CotJB"/>
</dbReference>
<gene>
    <name evidence="2" type="ORF">ACFSUL_00385</name>
</gene>
<dbReference type="RefSeq" id="WP_071413555.1">
    <property type="nucleotide sequence ID" value="NZ_JBHUMF010000001.1"/>
</dbReference>
<reference evidence="3" key="1">
    <citation type="journal article" date="2019" name="Int. J. Syst. Evol. Microbiol.">
        <title>The Global Catalogue of Microorganisms (GCM) 10K type strain sequencing project: providing services to taxonomists for standard genome sequencing and annotation.</title>
        <authorList>
            <consortium name="The Broad Institute Genomics Platform"/>
            <consortium name="The Broad Institute Genome Sequencing Center for Infectious Disease"/>
            <person name="Wu L."/>
            <person name="Ma J."/>
        </authorList>
    </citation>
    <scope>NUCLEOTIDE SEQUENCE [LARGE SCALE GENOMIC DNA]</scope>
    <source>
        <strain evidence="3">KCTC 3913</strain>
    </source>
</reference>
<evidence type="ECO:0000313" key="3">
    <source>
        <dbReference type="Proteomes" id="UP001597506"/>
    </source>
</evidence>
<keyword evidence="2" id="KW-0946">Virion</keyword>
<dbReference type="PIRSF" id="PIRSF010606">
    <property type="entry name" value="Spore_coat_CotJB"/>
    <property type="match status" value="1"/>
</dbReference>
<evidence type="ECO:0000259" key="1">
    <source>
        <dbReference type="Pfam" id="PF12652"/>
    </source>
</evidence>
<organism evidence="2 3">
    <name type="scientific">Bacillus seohaeanensis</name>
    <dbReference type="NCBI Taxonomy" id="284580"/>
    <lineage>
        <taxon>Bacteria</taxon>
        <taxon>Bacillati</taxon>
        <taxon>Bacillota</taxon>
        <taxon>Bacilli</taxon>
        <taxon>Bacillales</taxon>
        <taxon>Bacillaceae</taxon>
        <taxon>Bacillus</taxon>
    </lineage>
</organism>
<evidence type="ECO:0000313" key="2">
    <source>
        <dbReference type="EMBL" id="MFD2679199.1"/>
    </source>
</evidence>
<dbReference type="Proteomes" id="UP001597506">
    <property type="component" value="Unassembled WGS sequence"/>
</dbReference>
<keyword evidence="3" id="KW-1185">Reference proteome</keyword>
<name>A0ABW5RL19_9BACI</name>